<feature type="domain" description="Calpain catalytic" evidence="7">
    <location>
        <begin position="243"/>
        <end position="539"/>
    </location>
</feature>
<dbReference type="PRINTS" id="PR00704">
    <property type="entry name" value="CALPAIN"/>
</dbReference>
<evidence type="ECO:0000256" key="4">
    <source>
        <dbReference type="ARBA" id="ARBA00022807"/>
    </source>
</evidence>
<gene>
    <name evidence="8" type="ORF">B4U79_03862</name>
</gene>
<dbReference type="InterPro" id="IPR022682">
    <property type="entry name" value="Calpain_domain_III"/>
</dbReference>
<comment type="similarity">
    <text evidence="1">Belongs to the peptidase C2 family.</text>
</comment>
<dbReference type="PROSITE" id="PS50203">
    <property type="entry name" value="CALPAIN_CAT"/>
    <property type="match status" value="1"/>
</dbReference>
<dbReference type="InterPro" id="IPR001300">
    <property type="entry name" value="Peptidase_C2_calpain_cat"/>
</dbReference>
<dbReference type="GO" id="GO:0004198">
    <property type="term" value="F:calcium-dependent cysteine-type endopeptidase activity"/>
    <property type="evidence" value="ECO:0007669"/>
    <property type="project" value="InterPro"/>
</dbReference>
<feature type="active site" evidence="5 6">
    <location>
        <position position="477"/>
    </location>
</feature>
<evidence type="ECO:0000313" key="8">
    <source>
        <dbReference type="EMBL" id="RWS05576.1"/>
    </source>
</evidence>
<feature type="active site" evidence="5 6">
    <location>
        <position position="457"/>
    </location>
</feature>
<dbReference type="CDD" id="cd00044">
    <property type="entry name" value="CysPc"/>
    <property type="match status" value="1"/>
</dbReference>
<dbReference type="SMART" id="SM00230">
    <property type="entry name" value="CysPc"/>
    <property type="match status" value="1"/>
</dbReference>
<evidence type="ECO:0000256" key="6">
    <source>
        <dbReference type="PROSITE-ProRule" id="PRU00239"/>
    </source>
</evidence>
<dbReference type="STRING" id="1965070.A0A3S3RW04"/>
<keyword evidence="4 6" id="KW-0788">Thiol protease</keyword>
<dbReference type="Gene3D" id="1.20.58.80">
    <property type="entry name" value="Phosphotransferase system, lactose/cellobiose-type IIA subunit"/>
    <property type="match status" value="2"/>
</dbReference>
<dbReference type="SUPFAM" id="SSF54001">
    <property type="entry name" value="Cysteine proteinases"/>
    <property type="match status" value="1"/>
</dbReference>
<dbReference type="InterPro" id="IPR038765">
    <property type="entry name" value="Papain-like_cys_pep_sf"/>
</dbReference>
<dbReference type="EMBL" id="NCKU01004690">
    <property type="protein sequence ID" value="RWS05576.1"/>
    <property type="molecule type" value="Genomic_DNA"/>
</dbReference>
<dbReference type="OrthoDB" id="167576at2759"/>
<dbReference type="Gene3D" id="2.60.120.380">
    <property type="match status" value="2"/>
</dbReference>
<dbReference type="AlphaFoldDB" id="A0A3S3RW04"/>
<evidence type="ECO:0000256" key="5">
    <source>
        <dbReference type="PIRSR" id="PIRSR622684-1"/>
    </source>
</evidence>
<dbReference type="SMART" id="SM00720">
    <property type="entry name" value="calpain_III"/>
    <property type="match status" value="1"/>
</dbReference>
<comment type="caution">
    <text evidence="8">The sequence shown here is derived from an EMBL/GenBank/DDBJ whole genome shotgun (WGS) entry which is preliminary data.</text>
</comment>
<dbReference type="InterPro" id="IPR036181">
    <property type="entry name" value="MIT_dom_sf"/>
</dbReference>
<dbReference type="InterPro" id="IPR022684">
    <property type="entry name" value="Calpain_cysteine_protease"/>
</dbReference>
<organism evidence="8 9">
    <name type="scientific">Dinothrombium tinctorium</name>
    <dbReference type="NCBI Taxonomy" id="1965070"/>
    <lineage>
        <taxon>Eukaryota</taxon>
        <taxon>Metazoa</taxon>
        <taxon>Ecdysozoa</taxon>
        <taxon>Arthropoda</taxon>
        <taxon>Chelicerata</taxon>
        <taxon>Arachnida</taxon>
        <taxon>Acari</taxon>
        <taxon>Acariformes</taxon>
        <taxon>Trombidiformes</taxon>
        <taxon>Prostigmata</taxon>
        <taxon>Anystina</taxon>
        <taxon>Parasitengona</taxon>
        <taxon>Trombidioidea</taxon>
        <taxon>Trombidiidae</taxon>
        <taxon>Dinothrombium</taxon>
    </lineage>
</organism>
<keyword evidence="3 6" id="KW-0378">Hydrolase</keyword>
<dbReference type="SUPFAM" id="SSF116846">
    <property type="entry name" value="MIT domain"/>
    <property type="match status" value="2"/>
</dbReference>
<evidence type="ECO:0000256" key="2">
    <source>
        <dbReference type="ARBA" id="ARBA00022670"/>
    </source>
</evidence>
<dbReference type="InterPro" id="IPR007330">
    <property type="entry name" value="MIT_dom"/>
</dbReference>
<dbReference type="Pfam" id="PF04212">
    <property type="entry name" value="MIT"/>
    <property type="match status" value="2"/>
</dbReference>
<dbReference type="PANTHER" id="PTHR46143">
    <property type="entry name" value="CALPAIN-7"/>
    <property type="match status" value="1"/>
</dbReference>
<keyword evidence="2 6" id="KW-0645">Protease</keyword>
<dbReference type="Pfam" id="PF00648">
    <property type="entry name" value="Peptidase_C2"/>
    <property type="match status" value="1"/>
</dbReference>
<reference evidence="8 9" key="1">
    <citation type="journal article" date="2018" name="Gigascience">
        <title>Genomes of trombidid mites reveal novel predicted allergens and laterally-transferred genes associated with secondary metabolism.</title>
        <authorList>
            <person name="Dong X."/>
            <person name="Chaisiri K."/>
            <person name="Xia D."/>
            <person name="Armstrong S.D."/>
            <person name="Fang Y."/>
            <person name="Donnelly M.J."/>
            <person name="Kadowaki T."/>
            <person name="McGarry J.W."/>
            <person name="Darby A.C."/>
            <person name="Makepeace B.L."/>
        </authorList>
    </citation>
    <scope>NUCLEOTIDE SEQUENCE [LARGE SCALE GENOMIC DNA]</scope>
    <source>
        <strain evidence="8">UoL-WK</strain>
    </source>
</reference>
<evidence type="ECO:0000259" key="7">
    <source>
        <dbReference type="PROSITE" id="PS50203"/>
    </source>
</evidence>
<dbReference type="Gene3D" id="3.90.70.10">
    <property type="entry name" value="Cysteine proteinases"/>
    <property type="match status" value="1"/>
</dbReference>
<dbReference type="SMART" id="SM00745">
    <property type="entry name" value="MIT"/>
    <property type="match status" value="2"/>
</dbReference>
<dbReference type="InterPro" id="IPR051297">
    <property type="entry name" value="PalB/RIM13"/>
</dbReference>
<name>A0A3S3RW04_9ACAR</name>
<sequence>MEQMTVEQLERSAIELANLGIHFDANKQWEPALFYYKECTSLLLTALEKGSQMPNIEQKVEQYLKRAKNIDRMLKQQKEDITPVHKNDEESDLRRAEFLLYDALDEDECGNKENAIELYSQAVELCLKAKNDVKDENIKKKLSTLAEEALNRAEKLKGIEHVVNVKNEISDAANSFGKLSINTRVMNNTNVVDNSQSKLIVIGSSNYTDEEIKVLRATSRINNREFVPFLSVDLKERFAYSLPFTDSDGFLRLSQKQSQHFARWVRLDELCPSPKIIKEIDCFSIKQTLVSDCSFIASLTVSALYEKRFKKKLVTSIIYPQNRAGEPCYNPCGKYMVKLHINGIYRKVIIDDFLPVDRYQGLLCSHSVKPDEFWVSLLEKAYLKVMGGYDFPGSNSSIDLNALTGWIPERISLESADINKIFHSLFERFHKGDVLITVATGDLSQHEADRAGLVQNHAYALLDIKNVEGHKLFLLKNPWRHLRWKGNFSEFDIVNWTPKLKAALNFDPQSARSFDNGVFWIDLKSFTKFFDTIYLNWNPMLFKYTFCTHSVWSSKTGPIKDVYNIGDNPQYSLNVQRANCTLFLLLTRHIIDKMDFAENHVYIALMVYKGGEKVYLPFDPPPFIDGARINSPHYLCKLVIPENGDLNYTLVLSQYEKTSTIHYTLRIYSTVSFSLNKIIEPYKYKEKVTNGEWTEKTAGGCLNNRATYHLNPVYQLEVLGSKDIENHLLIDLKAPKQYNIGFDVTTVSLNDTKSVYAFDRVSSGPYRSGFTILKLMRVPAGIYNLIPSTFNAGEKGPFFLTVSSTCPIKLKRVQ</sequence>
<dbReference type="InterPro" id="IPR022683">
    <property type="entry name" value="Calpain_III"/>
</dbReference>
<protein>
    <submittedName>
        <fullName evidence="8">Calpain-7-like protein</fullName>
    </submittedName>
</protein>
<dbReference type="GO" id="GO:0006508">
    <property type="term" value="P:proteolysis"/>
    <property type="evidence" value="ECO:0007669"/>
    <property type="project" value="UniProtKB-KW"/>
</dbReference>
<dbReference type="InterPro" id="IPR036213">
    <property type="entry name" value="Calpain_III_sf"/>
</dbReference>
<proteinExistence type="inferred from homology"/>
<evidence type="ECO:0000313" key="9">
    <source>
        <dbReference type="Proteomes" id="UP000285301"/>
    </source>
</evidence>
<dbReference type="Proteomes" id="UP000285301">
    <property type="component" value="Unassembled WGS sequence"/>
</dbReference>
<dbReference type="PANTHER" id="PTHR46143:SF1">
    <property type="entry name" value="CALPAIN-7"/>
    <property type="match status" value="1"/>
</dbReference>
<dbReference type="SUPFAM" id="SSF49758">
    <property type="entry name" value="Calpain large subunit, middle domain (domain III)"/>
    <property type="match status" value="2"/>
</dbReference>
<accession>A0A3S3RW04</accession>
<evidence type="ECO:0000256" key="3">
    <source>
        <dbReference type="ARBA" id="ARBA00022801"/>
    </source>
</evidence>
<keyword evidence="9" id="KW-1185">Reference proteome</keyword>
<dbReference type="Pfam" id="PF01067">
    <property type="entry name" value="Calpain_III"/>
    <property type="match status" value="1"/>
</dbReference>
<feature type="active site" evidence="5 6">
    <location>
        <position position="293"/>
    </location>
</feature>
<evidence type="ECO:0000256" key="1">
    <source>
        <dbReference type="ARBA" id="ARBA00007623"/>
    </source>
</evidence>